<gene>
    <name evidence="1" type="ORF">Vadar_028420</name>
</gene>
<proteinExistence type="predicted"/>
<name>A0ACB7Y9W2_9ERIC</name>
<keyword evidence="2" id="KW-1185">Reference proteome</keyword>
<comment type="caution">
    <text evidence="1">The sequence shown here is derived from an EMBL/GenBank/DDBJ whole genome shotgun (WGS) entry which is preliminary data.</text>
</comment>
<dbReference type="EMBL" id="CM037157">
    <property type="protein sequence ID" value="KAH7850136.1"/>
    <property type="molecule type" value="Genomic_DNA"/>
</dbReference>
<organism evidence="1 2">
    <name type="scientific">Vaccinium darrowii</name>
    <dbReference type="NCBI Taxonomy" id="229202"/>
    <lineage>
        <taxon>Eukaryota</taxon>
        <taxon>Viridiplantae</taxon>
        <taxon>Streptophyta</taxon>
        <taxon>Embryophyta</taxon>
        <taxon>Tracheophyta</taxon>
        <taxon>Spermatophyta</taxon>
        <taxon>Magnoliopsida</taxon>
        <taxon>eudicotyledons</taxon>
        <taxon>Gunneridae</taxon>
        <taxon>Pentapetalae</taxon>
        <taxon>asterids</taxon>
        <taxon>Ericales</taxon>
        <taxon>Ericaceae</taxon>
        <taxon>Vaccinioideae</taxon>
        <taxon>Vaccinieae</taxon>
        <taxon>Vaccinium</taxon>
    </lineage>
</organism>
<evidence type="ECO:0000313" key="1">
    <source>
        <dbReference type="EMBL" id="KAH7850136.1"/>
    </source>
</evidence>
<reference evidence="1 2" key="1">
    <citation type="journal article" date="2021" name="Hortic Res">
        <title>High-quality reference genome and annotation aids understanding of berry development for evergreen blueberry (Vaccinium darrowii).</title>
        <authorList>
            <person name="Yu J."/>
            <person name="Hulse-Kemp A.M."/>
            <person name="Babiker E."/>
            <person name="Staton M."/>
        </authorList>
    </citation>
    <scope>NUCLEOTIDE SEQUENCE [LARGE SCALE GENOMIC DNA]</scope>
    <source>
        <strain evidence="2">cv. NJ 8807/NJ 8810</strain>
        <tissue evidence="1">Young leaf</tissue>
    </source>
</reference>
<dbReference type="Proteomes" id="UP000828048">
    <property type="component" value="Chromosome 7"/>
</dbReference>
<sequence>MWVAPTGPSWMDPLVAYLRDERLPADGKAAHRVRCQAASYFLSPAGQLYRRTHIGPDLRVLHEEEVPPVLQELHEGSSGCHSGGRGTGRTPFSLAYGMEAVLPLAATAPTDRTEDFHPATNEEHIASELNHVEDLCDEAHIRHAAY</sequence>
<accession>A0ACB7Y9W2</accession>
<protein>
    <submittedName>
        <fullName evidence="1">Uncharacterized protein</fullName>
    </submittedName>
</protein>
<evidence type="ECO:0000313" key="2">
    <source>
        <dbReference type="Proteomes" id="UP000828048"/>
    </source>
</evidence>